<keyword evidence="1" id="KW-0732">Signal</keyword>
<dbReference type="InterPro" id="IPR052022">
    <property type="entry name" value="26kDa_periplasmic_antigen"/>
</dbReference>
<feature type="chain" id="PRO_5038991253" description="SIMPL domain-containing protein" evidence="1">
    <location>
        <begin position="20"/>
        <end position="238"/>
    </location>
</feature>
<evidence type="ECO:0000256" key="1">
    <source>
        <dbReference type="SAM" id="SignalP"/>
    </source>
</evidence>
<dbReference type="Proteomes" id="UP000320338">
    <property type="component" value="Unassembled WGS sequence"/>
</dbReference>
<dbReference type="RefSeq" id="WP_141277490.1">
    <property type="nucleotide sequence ID" value="NZ_BAAARZ010000011.1"/>
</dbReference>
<dbReference type="Gene3D" id="3.30.110.170">
    <property type="entry name" value="Protein of unknown function (DUF541), domain 1"/>
    <property type="match status" value="1"/>
</dbReference>
<evidence type="ECO:0008006" key="4">
    <source>
        <dbReference type="Google" id="ProtNLM"/>
    </source>
</evidence>
<dbReference type="GO" id="GO:0006974">
    <property type="term" value="P:DNA damage response"/>
    <property type="evidence" value="ECO:0007669"/>
    <property type="project" value="TreeGrafter"/>
</dbReference>
<evidence type="ECO:0000313" key="3">
    <source>
        <dbReference type="Proteomes" id="UP000320338"/>
    </source>
</evidence>
<dbReference type="Gene3D" id="3.30.70.2970">
    <property type="entry name" value="Protein of unknown function (DUF541), domain 2"/>
    <property type="match status" value="1"/>
</dbReference>
<dbReference type="Pfam" id="PF04402">
    <property type="entry name" value="SIMPL"/>
    <property type="match status" value="1"/>
</dbReference>
<evidence type="ECO:0000313" key="2">
    <source>
        <dbReference type="EMBL" id="GEC18886.1"/>
    </source>
</evidence>
<feature type="signal peptide" evidence="1">
    <location>
        <begin position="1"/>
        <end position="19"/>
    </location>
</feature>
<dbReference type="PROSITE" id="PS51257">
    <property type="entry name" value="PROKAR_LIPOPROTEIN"/>
    <property type="match status" value="1"/>
</dbReference>
<organism evidence="2 3">
    <name type="scientific">Pseudonocardia hydrocarbonoxydans</name>
    <dbReference type="NCBI Taxonomy" id="76726"/>
    <lineage>
        <taxon>Bacteria</taxon>
        <taxon>Bacillati</taxon>
        <taxon>Actinomycetota</taxon>
        <taxon>Actinomycetes</taxon>
        <taxon>Pseudonocardiales</taxon>
        <taxon>Pseudonocardiaceae</taxon>
        <taxon>Pseudonocardia</taxon>
    </lineage>
</organism>
<accession>A0A4Y3WNH0</accession>
<dbReference type="PANTHER" id="PTHR34387">
    <property type="entry name" value="SLR1258 PROTEIN"/>
    <property type="match status" value="1"/>
</dbReference>
<keyword evidence="3" id="KW-1185">Reference proteome</keyword>
<dbReference type="PANTHER" id="PTHR34387:SF1">
    <property type="entry name" value="PERIPLASMIC IMMUNOGENIC PROTEIN"/>
    <property type="match status" value="1"/>
</dbReference>
<name>A0A4Y3WNH0_9PSEU</name>
<proteinExistence type="predicted"/>
<dbReference type="EMBL" id="BJNG01000011">
    <property type="protein sequence ID" value="GEC18886.1"/>
    <property type="molecule type" value="Genomic_DNA"/>
</dbReference>
<dbReference type="InterPro" id="IPR007497">
    <property type="entry name" value="SIMPL/DUF541"/>
</dbReference>
<dbReference type="AlphaFoldDB" id="A0A4Y3WNH0"/>
<gene>
    <name evidence="2" type="ORF">PHY01_11690</name>
</gene>
<protein>
    <recommendedName>
        <fullName evidence="4">SIMPL domain-containing protein</fullName>
    </recommendedName>
</protein>
<comment type="caution">
    <text evidence="2">The sequence shown here is derived from an EMBL/GenBank/DDBJ whole genome shotgun (WGS) entry which is preliminary data.</text>
</comment>
<reference evidence="2 3" key="1">
    <citation type="submission" date="2019-06" db="EMBL/GenBank/DDBJ databases">
        <title>Whole genome shotgun sequence of Pseudonocardia hydrocarbonoxydans NBRC 14498.</title>
        <authorList>
            <person name="Hosoyama A."/>
            <person name="Uohara A."/>
            <person name="Ohji S."/>
            <person name="Ichikawa N."/>
        </authorList>
    </citation>
    <scope>NUCLEOTIDE SEQUENCE [LARGE SCALE GENOMIC DNA]</scope>
    <source>
        <strain evidence="2 3">NBRC 14498</strain>
    </source>
</reference>
<dbReference type="OrthoDB" id="3576389at2"/>
<sequence length="238" mass="23409">MKRALLPAVGLVLALAGCAAPGQLGSAAPAPGTPAPGISARGVGTVGAPPDTLTVVLGVATNAPAAAAALEDNSTRAAALIEVLRGSAVAEEDLRTSGLSISPSYSPDGTVTGYEVTNQVTATLRDLDGAGALIDAAAQAAGDAVRVQQISFSLDDDSDQRAAARADAVRRAEAQIEQMAEAAGVSVGALLSITEIPAEPGPQPFAADAFAAQESAAVPLLPGSQDVSVVVEVVRAVG</sequence>